<dbReference type="AlphaFoldDB" id="A0A1R1S7Z8"/>
<gene>
    <name evidence="1" type="ORF">SPAR_36256</name>
</gene>
<name>A0A1R1S7Z8_9ACTN</name>
<organism evidence="1 2">
    <name type="scientific">Streptomyces sparsogenes DSM 40356</name>
    <dbReference type="NCBI Taxonomy" id="1331668"/>
    <lineage>
        <taxon>Bacteria</taxon>
        <taxon>Bacillati</taxon>
        <taxon>Actinomycetota</taxon>
        <taxon>Actinomycetes</taxon>
        <taxon>Kitasatosporales</taxon>
        <taxon>Streptomycetaceae</taxon>
        <taxon>Streptomyces</taxon>
    </lineage>
</organism>
<dbReference type="STRING" id="67365.GCA_001704635_01794"/>
<keyword evidence="2" id="KW-1185">Reference proteome</keyword>
<dbReference type="EMBL" id="ASQP01000469">
    <property type="protein sequence ID" value="OMI34353.1"/>
    <property type="molecule type" value="Genomic_DNA"/>
</dbReference>
<reference evidence="1 2" key="1">
    <citation type="submission" date="2013-05" db="EMBL/GenBank/DDBJ databases">
        <title>Genome sequence of Streptomyces sparsogenes DSM 40356.</title>
        <authorList>
            <person name="Coyne S."/>
            <person name="Seebeck F.P."/>
        </authorList>
    </citation>
    <scope>NUCLEOTIDE SEQUENCE [LARGE SCALE GENOMIC DNA]</scope>
    <source>
        <strain evidence="1 2">DSM 40356</strain>
    </source>
</reference>
<accession>A0A1R1S7Z8</accession>
<evidence type="ECO:0000313" key="2">
    <source>
        <dbReference type="Proteomes" id="UP000186168"/>
    </source>
</evidence>
<protein>
    <submittedName>
        <fullName evidence="1">Uncharacterized protein</fullName>
    </submittedName>
</protein>
<comment type="caution">
    <text evidence="1">The sequence shown here is derived from an EMBL/GenBank/DDBJ whole genome shotgun (WGS) entry which is preliminary data.</text>
</comment>
<dbReference type="Proteomes" id="UP000186168">
    <property type="component" value="Unassembled WGS sequence"/>
</dbReference>
<sequence>MTSRSDLIETLRASRAVMSENEAAYKAYIKARDEANAAFCQYSNRFGLRDALAAKREADADSPDAMPVTFDHA</sequence>
<proteinExistence type="predicted"/>
<evidence type="ECO:0000313" key="1">
    <source>
        <dbReference type="EMBL" id="OMI34353.1"/>
    </source>
</evidence>